<proteinExistence type="predicted"/>
<keyword evidence="3" id="KW-1185">Reference proteome</keyword>
<dbReference type="PANTHER" id="PTHR11735">
    <property type="entry name" value="TRNA N6-ADENOSINE THREONYLCARBAMOYLTRANSFERASE"/>
    <property type="match status" value="1"/>
</dbReference>
<evidence type="ECO:0000259" key="1">
    <source>
        <dbReference type="Pfam" id="PF00814"/>
    </source>
</evidence>
<comment type="caution">
    <text evidence="2">The sequence shown here is derived from an EMBL/GenBank/DDBJ whole genome shotgun (WGS) entry which is preliminary data.</text>
</comment>
<dbReference type="InterPro" id="IPR022496">
    <property type="entry name" value="T6A_TsaB"/>
</dbReference>
<evidence type="ECO:0000313" key="3">
    <source>
        <dbReference type="Proteomes" id="UP000051015"/>
    </source>
</evidence>
<dbReference type="EMBL" id="AYZD01000018">
    <property type="protein sequence ID" value="KRM95893.1"/>
    <property type="molecule type" value="Genomic_DNA"/>
</dbReference>
<gene>
    <name evidence="2" type="ORF">FC19_GL001372</name>
</gene>
<sequence length="240" mass="26727">MKVLAIDTSNQPLSVALLEDEQLLATMTTNISKNHSVTLMPLIEELFKQTKMQPQGIDRIVVAQGPGSYTGLRIGVTTAKTLACTLKKELVGVSSLEVLAGALAHTEGLLVPLFNARRNNVFAGGYRDEKGKLVQVFADQHIGLDKLCELLKVYPKVIFVGNDCTTFKKQLLEKMEPERIFFASQNFAYPQAYILGLIGEGKVAVEVNSFVPHYLRLTQAEAQWLKNHRETDHEPYVEKI</sequence>
<dbReference type="CDD" id="cd24032">
    <property type="entry name" value="ASKHA_NBD_TsaB"/>
    <property type="match status" value="1"/>
</dbReference>
<dbReference type="Pfam" id="PF00814">
    <property type="entry name" value="TsaD"/>
    <property type="match status" value="1"/>
</dbReference>
<dbReference type="Gene3D" id="3.30.420.40">
    <property type="match status" value="2"/>
</dbReference>
<dbReference type="InterPro" id="IPR000905">
    <property type="entry name" value="Gcp-like_dom"/>
</dbReference>
<dbReference type="OrthoDB" id="9784166at2"/>
<accession>A0A0R2CWT6</accession>
<dbReference type="Proteomes" id="UP000051015">
    <property type="component" value="Unassembled WGS sequence"/>
</dbReference>
<dbReference type="InterPro" id="IPR043129">
    <property type="entry name" value="ATPase_NBD"/>
</dbReference>
<dbReference type="GO" id="GO:0005829">
    <property type="term" value="C:cytosol"/>
    <property type="evidence" value="ECO:0007669"/>
    <property type="project" value="TreeGrafter"/>
</dbReference>
<evidence type="ECO:0000313" key="2">
    <source>
        <dbReference type="EMBL" id="KRM95893.1"/>
    </source>
</evidence>
<dbReference type="GO" id="GO:0002949">
    <property type="term" value="P:tRNA threonylcarbamoyladenosine modification"/>
    <property type="evidence" value="ECO:0007669"/>
    <property type="project" value="InterPro"/>
</dbReference>
<name>A0A0R2CWT6_9LACO</name>
<dbReference type="AlphaFoldDB" id="A0A0R2CWT6"/>
<reference evidence="2 3" key="1">
    <citation type="journal article" date="2015" name="Genome Announc.">
        <title>Expanding the biotechnology potential of lactobacilli through comparative genomics of 213 strains and associated genera.</title>
        <authorList>
            <person name="Sun Z."/>
            <person name="Harris H.M."/>
            <person name="McCann A."/>
            <person name="Guo C."/>
            <person name="Argimon S."/>
            <person name="Zhang W."/>
            <person name="Yang X."/>
            <person name="Jeffery I.B."/>
            <person name="Cooney J.C."/>
            <person name="Kagawa T.F."/>
            <person name="Liu W."/>
            <person name="Song Y."/>
            <person name="Salvetti E."/>
            <person name="Wrobel A."/>
            <person name="Rasinkangas P."/>
            <person name="Parkhill J."/>
            <person name="Rea M.C."/>
            <person name="O'Sullivan O."/>
            <person name="Ritari J."/>
            <person name="Douillard F.P."/>
            <person name="Paul Ross R."/>
            <person name="Yang R."/>
            <person name="Briner A.E."/>
            <person name="Felis G.E."/>
            <person name="de Vos W.M."/>
            <person name="Barrangou R."/>
            <person name="Klaenhammer T.R."/>
            <person name="Caufield P.W."/>
            <person name="Cui Y."/>
            <person name="Zhang H."/>
            <person name="O'Toole P.W."/>
        </authorList>
    </citation>
    <scope>NUCLEOTIDE SEQUENCE [LARGE SCALE GENOMIC DNA]</scope>
    <source>
        <strain evidence="2 3">DSM 21051</strain>
    </source>
</reference>
<dbReference type="RefSeq" id="WP_057876348.1">
    <property type="nucleotide sequence ID" value="NZ_AYZD01000018.1"/>
</dbReference>
<organism evidence="2 3">
    <name type="scientific">Liquorilactobacillus aquaticus DSM 21051</name>
    <dbReference type="NCBI Taxonomy" id="1423725"/>
    <lineage>
        <taxon>Bacteria</taxon>
        <taxon>Bacillati</taxon>
        <taxon>Bacillota</taxon>
        <taxon>Bacilli</taxon>
        <taxon>Lactobacillales</taxon>
        <taxon>Lactobacillaceae</taxon>
        <taxon>Liquorilactobacillus</taxon>
    </lineage>
</organism>
<feature type="domain" description="Gcp-like" evidence="1">
    <location>
        <begin position="31"/>
        <end position="224"/>
    </location>
</feature>
<dbReference type="NCBIfam" id="TIGR03725">
    <property type="entry name" value="T6A_YeaZ"/>
    <property type="match status" value="1"/>
</dbReference>
<dbReference type="PATRIC" id="fig|1423725.3.peg.1411"/>
<dbReference type="SUPFAM" id="SSF53067">
    <property type="entry name" value="Actin-like ATPase domain"/>
    <property type="match status" value="2"/>
</dbReference>
<dbReference type="STRING" id="1423725.FC19_GL001372"/>
<dbReference type="PANTHER" id="PTHR11735:SF11">
    <property type="entry name" value="TRNA THREONYLCARBAMOYLADENOSINE BIOSYNTHESIS PROTEIN TSAB"/>
    <property type="match status" value="1"/>
</dbReference>
<protein>
    <submittedName>
        <fullName evidence="2">Glycoprotein endopeptidase</fullName>
    </submittedName>
</protein>